<dbReference type="Proteomes" id="UP001472677">
    <property type="component" value="Unassembled WGS sequence"/>
</dbReference>
<evidence type="ECO:0000313" key="2">
    <source>
        <dbReference type="EMBL" id="KAK8559006.1"/>
    </source>
</evidence>
<organism evidence="2 3">
    <name type="scientific">Hibiscus sabdariffa</name>
    <name type="common">roselle</name>
    <dbReference type="NCBI Taxonomy" id="183260"/>
    <lineage>
        <taxon>Eukaryota</taxon>
        <taxon>Viridiplantae</taxon>
        <taxon>Streptophyta</taxon>
        <taxon>Embryophyta</taxon>
        <taxon>Tracheophyta</taxon>
        <taxon>Spermatophyta</taxon>
        <taxon>Magnoliopsida</taxon>
        <taxon>eudicotyledons</taxon>
        <taxon>Gunneridae</taxon>
        <taxon>Pentapetalae</taxon>
        <taxon>rosids</taxon>
        <taxon>malvids</taxon>
        <taxon>Malvales</taxon>
        <taxon>Malvaceae</taxon>
        <taxon>Malvoideae</taxon>
        <taxon>Hibiscus</taxon>
    </lineage>
</organism>
<dbReference type="EMBL" id="JBBPBM010000015">
    <property type="protein sequence ID" value="KAK8559006.1"/>
    <property type="molecule type" value="Genomic_DNA"/>
</dbReference>
<evidence type="ECO:0000259" key="1">
    <source>
        <dbReference type="Pfam" id="PF13456"/>
    </source>
</evidence>
<name>A0ABR2EEC3_9ROSI</name>
<keyword evidence="3" id="KW-1185">Reference proteome</keyword>
<gene>
    <name evidence="2" type="ORF">V6N12_042295</name>
</gene>
<dbReference type="PANTHER" id="PTHR47074">
    <property type="entry name" value="BNAC02G40300D PROTEIN"/>
    <property type="match status" value="1"/>
</dbReference>
<feature type="domain" description="RNase H type-1" evidence="1">
    <location>
        <begin position="66"/>
        <end position="158"/>
    </location>
</feature>
<reference evidence="2 3" key="1">
    <citation type="journal article" date="2024" name="G3 (Bethesda)">
        <title>Genome assembly of Hibiscus sabdariffa L. provides insights into metabolisms of medicinal natural products.</title>
        <authorList>
            <person name="Kim T."/>
        </authorList>
    </citation>
    <scope>NUCLEOTIDE SEQUENCE [LARGE SCALE GENOMIC DNA]</scope>
    <source>
        <strain evidence="2">TK-2024</strain>
        <tissue evidence="2">Old leaves</tissue>
    </source>
</reference>
<dbReference type="InterPro" id="IPR044730">
    <property type="entry name" value="RNase_H-like_dom_plant"/>
</dbReference>
<comment type="caution">
    <text evidence="2">The sequence shown here is derived from an EMBL/GenBank/DDBJ whole genome shotgun (WGS) entry which is preliminary data.</text>
</comment>
<proteinExistence type="predicted"/>
<dbReference type="CDD" id="cd06222">
    <property type="entry name" value="RNase_H_like"/>
    <property type="match status" value="1"/>
</dbReference>
<dbReference type="InterPro" id="IPR052929">
    <property type="entry name" value="RNase_H-like_EbsB-rel"/>
</dbReference>
<protein>
    <recommendedName>
        <fullName evidence="1">RNase H type-1 domain-containing protein</fullName>
    </recommendedName>
</protein>
<dbReference type="Pfam" id="PF13456">
    <property type="entry name" value="RVT_3"/>
    <property type="match status" value="1"/>
</dbReference>
<evidence type="ECO:0000313" key="3">
    <source>
        <dbReference type="Proteomes" id="UP001472677"/>
    </source>
</evidence>
<dbReference type="PANTHER" id="PTHR47074:SF61">
    <property type="entry name" value="RNASE H TYPE-1 DOMAIN-CONTAINING PROTEIN"/>
    <property type="match status" value="1"/>
</dbReference>
<accession>A0ABR2EEC3</accession>
<sequence length="160" mass="18053">METNENLIGQRGSPSHLNSFQKINVLFSLQQSRLYGIIGTTRGSAHVHNSSNDRWNPPDENHVKINFDASFNAAERKSISRAIVRDTNGYIMAADTFSHYYVSDPKMVEARTCKQAVSLARDLGFRRVIFEGDAINFISKLNNLTNDLSEINVILKNIHD</sequence>
<dbReference type="InterPro" id="IPR002156">
    <property type="entry name" value="RNaseH_domain"/>
</dbReference>